<sequence>MSDKRIQPRPAWVTSTIITIASLLLAFVVSAVIMVIADAEVSSKWAYFFSRPGDALAASWDKIARTFHAMWVGSVGSVSAITNTTREAAPLICAGLAVAVAFRAGLFNIGAQGQAMMGALCAAYVGFTVKGLPLFLHLPLVIIVGMLAGAVWGGIVGILKARSGAHEVILTIMMNYVATSLLAYAMLQPAFQASGRNDPISPVLEWSATMPRVAGTSLHLGFLISIIAAAVVWWILERTKFGINLQAIGLNPNAAAVAGASVPNITVITMAMAGSFAGLGGVMMVTAPDVLTGSPPQMTGAIIGTLGFDAITVALLGRSHPVGVILAGLLFGALKASRRTMVTMAETPDKLTDLIQALVVLFVAAPAFVASVMPFLKERKVKNQSVPVAKVAEA</sequence>
<protein>
    <submittedName>
        <fullName evidence="7">ABC transporter permease</fullName>
    </submittedName>
</protein>
<dbReference type="Pfam" id="PF02653">
    <property type="entry name" value="BPD_transp_2"/>
    <property type="match status" value="1"/>
</dbReference>
<comment type="subcellular location">
    <subcellularLocation>
        <location evidence="1">Cell membrane</location>
        <topology evidence="1">Multi-pass membrane protein</topology>
    </subcellularLocation>
</comment>
<evidence type="ECO:0000256" key="4">
    <source>
        <dbReference type="ARBA" id="ARBA00022989"/>
    </source>
</evidence>
<proteinExistence type="predicted"/>
<dbReference type="CDD" id="cd06580">
    <property type="entry name" value="TM_PBP1_transp_TpRbsC_like"/>
    <property type="match status" value="1"/>
</dbReference>
<keyword evidence="5 6" id="KW-0472">Membrane</keyword>
<reference evidence="7 8" key="1">
    <citation type="journal article" date="2008" name="Int. J. Syst. Evol. Microbiol.">
        <title>Tessaracoccus flavescens sp. nov., isolated from marine sediment.</title>
        <authorList>
            <person name="Lee D.W."/>
            <person name="Lee S.D."/>
        </authorList>
    </citation>
    <scope>NUCLEOTIDE SEQUENCE [LARGE SCALE GENOMIC DNA]</scope>
    <source>
        <strain evidence="7 8">SST-39T</strain>
    </source>
</reference>
<feature type="transmembrane region" description="Helical" evidence="6">
    <location>
        <begin position="142"/>
        <end position="161"/>
    </location>
</feature>
<dbReference type="OrthoDB" id="45037at2"/>
<dbReference type="EMBL" id="CP019607">
    <property type="protein sequence ID" value="AQP51646.1"/>
    <property type="molecule type" value="Genomic_DNA"/>
</dbReference>
<evidence type="ECO:0000256" key="2">
    <source>
        <dbReference type="ARBA" id="ARBA00022475"/>
    </source>
</evidence>
<dbReference type="PANTHER" id="PTHR47089">
    <property type="entry name" value="ABC TRANSPORTER, PERMEASE PROTEIN"/>
    <property type="match status" value="1"/>
</dbReference>
<dbReference type="GO" id="GO:0022857">
    <property type="term" value="F:transmembrane transporter activity"/>
    <property type="evidence" value="ECO:0007669"/>
    <property type="project" value="InterPro"/>
</dbReference>
<keyword evidence="3 6" id="KW-0812">Transmembrane</keyword>
<dbReference type="RefSeq" id="WP_077351145.1">
    <property type="nucleotide sequence ID" value="NZ_CP019607.1"/>
</dbReference>
<keyword evidence="4 6" id="KW-1133">Transmembrane helix</keyword>
<feature type="transmembrane region" description="Helical" evidence="6">
    <location>
        <begin position="218"/>
        <end position="236"/>
    </location>
</feature>
<accession>A0A1Q2CZR1</accession>
<name>A0A1Q2CZR1_9ACTN</name>
<organism evidence="7 8">
    <name type="scientific">Tessaracoccus flavescens</name>
    <dbReference type="NCBI Taxonomy" id="399497"/>
    <lineage>
        <taxon>Bacteria</taxon>
        <taxon>Bacillati</taxon>
        <taxon>Actinomycetota</taxon>
        <taxon>Actinomycetes</taxon>
        <taxon>Propionibacteriales</taxon>
        <taxon>Propionibacteriaceae</taxon>
        <taxon>Tessaracoccus</taxon>
    </lineage>
</organism>
<evidence type="ECO:0000256" key="1">
    <source>
        <dbReference type="ARBA" id="ARBA00004651"/>
    </source>
</evidence>
<evidence type="ECO:0000313" key="7">
    <source>
        <dbReference type="EMBL" id="AQP51646.1"/>
    </source>
</evidence>
<feature type="transmembrane region" description="Helical" evidence="6">
    <location>
        <begin position="12"/>
        <end position="37"/>
    </location>
</feature>
<keyword evidence="2" id="KW-1003">Cell membrane</keyword>
<dbReference type="PANTHER" id="PTHR47089:SF1">
    <property type="entry name" value="GUANOSINE ABC TRANSPORTER PERMEASE PROTEIN NUPP"/>
    <property type="match status" value="1"/>
</dbReference>
<feature type="transmembrane region" description="Helical" evidence="6">
    <location>
        <begin position="354"/>
        <end position="376"/>
    </location>
</feature>
<dbReference type="AlphaFoldDB" id="A0A1Q2CZR1"/>
<dbReference type="STRING" id="399497.BW733_13280"/>
<evidence type="ECO:0000256" key="3">
    <source>
        <dbReference type="ARBA" id="ARBA00022692"/>
    </source>
</evidence>
<keyword evidence="8" id="KW-1185">Reference proteome</keyword>
<feature type="transmembrane region" description="Helical" evidence="6">
    <location>
        <begin position="88"/>
        <end position="106"/>
    </location>
</feature>
<dbReference type="Proteomes" id="UP000188235">
    <property type="component" value="Chromosome"/>
</dbReference>
<dbReference type="GO" id="GO:0005886">
    <property type="term" value="C:plasma membrane"/>
    <property type="evidence" value="ECO:0007669"/>
    <property type="project" value="UniProtKB-SubCell"/>
</dbReference>
<evidence type="ECO:0000313" key="8">
    <source>
        <dbReference type="Proteomes" id="UP000188235"/>
    </source>
</evidence>
<dbReference type="KEGG" id="tfa:BW733_13280"/>
<gene>
    <name evidence="7" type="ORF">BW733_13280</name>
</gene>
<dbReference type="InterPro" id="IPR001851">
    <property type="entry name" value="ABC_transp_permease"/>
</dbReference>
<evidence type="ECO:0000256" key="6">
    <source>
        <dbReference type="SAM" id="Phobius"/>
    </source>
</evidence>
<feature type="transmembrane region" description="Helical" evidence="6">
    <location>
        <begin position="257"/>
        <end position="278"/>
    </location>
</feature>
<feature type="transmembrane region" description="Helical" evidence="6">
    <location>
        <begin position="168"/>
        <end position="187"/>
    </location>
</feature>
<evidence type="ECO:0000256" key="5">
    <source>
        <dbReference type="ARBA" id="ARBA00023136"/>
    </source>
</evidence>